<reference evidence="3" key="1">
    <citation type="journal article" date="2015" name="BMC Genomics">
        <title>Genomic and transcriptomic analysis of the endophytic fungus Pestalotiopsis fici reveals its lifestyle and high potential for synthesis of natural products.</title>
        <authorList>
            <person name="Wang X."/>
            <person name="Zhang X."/>
            <person name="Liu L."/>
            <person name="Xiang M."/>
            <person name="Wang W."/>
            <person name="Sun X."/>
            <person name="Che Y."/>
            <person name="Guo L."/>
            <person name="Liu G."/>
            <person name="Guo L."/>
            <person name="Wang C."/>
            <person name="Yin W.B."/>
            <person name="Stadler M."/>
            <person name="Zhang X."/>
            <person name="Liu X."/>
        </authorList>
    </citation>
    <scope>NUCLEOTIDE SEQUENCE [LARGE SCALE GENOMIC DNA]</scope>
    <source>
        <strain evidence="3">W106-1 / CGMCC3.15140</strain>
    </source>
</reference>
<dbReference type="RefSeq" id="XP_007841430.1">
    <property type="nucleotide sequence ID" value="XM_007843239.1"/>
</dbReference>
<name>W3WKM7_PESFW</name>
<dbReference type="HOGENOM" id="CLU_009027_0_0_1"/>
<keyword evidence="3" id="KW-1185">Reference proteome</keyword>
<proteinExistence type="predicted"/>
<dbReference type="GeneID" id="19279671"/>
<evidence type="ECO:0000256" key="1">
    <source>
        <dbReference type="SAM" id="Phobius"/>
    </source>
</evidence>
<dbReference type="InParanoid" id="W3WKM7"/>
<organism evidence="2 3">
    <name type="scientific">Pestalotiopsis fici (strain W106-1 / CGMCC3.15140)</name>
    <dbReference type="NCBI Taxonomy" id="1229662"/>
    <lineage>
        <taxon>Eukaryota</taxon>
        <taxon>Fungi</taxon>
        <taxon>Dikarya</taxon>
        <taxon>Ascomycota</taxon>
        <taxon>Pezizomycotina</taxon>
        <taxon>Sordariomycetes</taxon>
        <taxon>Xylariomycetidae</taxon>
        <taxon>Amphisphaeriales</taxon>
        <taxon>Sporocadaceae</taxon>
        <taxon>Pestalotiopsis</taxon>
    </lineage>
</organism>
<keyword evidence="1" id="KW-0812">Transmembrane</keyword>
<dbReference type="AlphaFoldDB" id="W3WKM7"/>
<protein>
    <submittedName>
        <fullName evidence="2">Uncharacterized protein</fullName>
    </submittedName>
</protein>
<dbReference type="OrthoDB" id="5381672at2759"/>
<accession>W3WKM7</accession>
<keyword evidence="1" id="KW-0472">Membrane</keyword>
<dbReference type="Proteomes" id="UP000030651">
    <property type="component" value="Unassembled WGS sequence"/>
</dbReference>
<evidence type="ECO:0000313" key="3">
    <source>
        <dbReference type="Proteomes" id="UP000030651"/>
    </source>
</evidence>
<dbReference type="EMBL" id="KI912121">
    <property type="protein sequence ID" value="ETS73712.1"/>
    <property type="molecule type" value="Genomic_DNA"/>
</dbReference>
<gene>
    <name evidence="2" type="ORF">PFICI_14658</name>
</gene>
<dbReference type="OMA" id="IAQWINY"/>
<feature type="transmembrane region" description="Helical" evidence="1">
    <location>
        <begin position="58"/>
        <end position="81"/>
    </location>
</feature>
<dbReference type="KEGG" id="pfy:PFICI_14658"/>
<dbReference type="eggNOG" id="ENOG502RZM0">
    <property type="taxonomic scope" value="Eukaryota"/>
</dbReference>
<sequence>MNSSYELLDQAKPRNEVAAVDDVVAEDEQDHSSRSDSARVSDATKIQYSTTIHRSNKIFLLVLIYATLAVFAWVVTCVLAYRPIHGNSYSMNAGDSHYSETTDSENHFHAFYLDNEEWYRAARVIQSIVAVLTIPLTSAVCGRAAVAFIQQPSHSGDMTMRQTMVLADKGWADVGLISKVLRGQWKRYGSSFLAVAILLNILGAIISPLQQILLTTETIKIPTQWTSILGLMDMSDHGEDMRGNSLDDYTVALTRSRLSSTTLSDVQARLWSGSMDCSGYEYSTLGTCQAGGSQNLLSSLHLMQDPFFAELPSGYSTGLLSQFLPRVNSTASRELIDIDDFPPECSSDNPDVFYVTYSNSSEDRSQHNRTASYNVEVCMPGNMSEPAWSGAQHRQNCSEELYLKISLWNVTNFQSGVYSSKITLNTTVGYFELPNYANGGVAGPLLEKTVSEYIGPSWVRQNTIQKDTTNLKPGDESTDSGTAVNATAGLISNYKKGPLLIMAMALFGLGSFLDVVHDQEAFLEAHRQDELENENECIATVPFLQLTKTLEDDEKDISSLFFKHLDPCLQFSTDTTNKELDAVELAAEYLWMFVFNRGNGSDYSSYYVPAGDVNERRIVNAFEAAAFITNEVWMVDNFHLPYGKLVVNYDMGEDTQKPSISLGGIVVISILLCLDLLSLAALALYSARVPRWTEQLDSLAMMRLGAVMADELPLQVASKSDRISILDEMPGCIGDATGGEGTVGELGIGAKTPLHARRRYTCYEGDHESEDAAQKHQRH</sequence>
<feature type="transmembrane region" description="Helical" evidence="1">
    <location>
        <begin position="188"/>
        <end position="209"/>
    </location>
</feature>
<evidence type="ECO:0000313" key="2">
    <source>
        <dbReference type="EMBL" id="ETS73712.1"/>
    </source>
</evidence>
<keyword evidence="1" id="KW-1133">Transmembrane helix</keyword>
<feature type="transmembrane region" description="Helical" evidence="1">
    <location>
        <begin position="660"/>
        <end position="685"/>
    </location>
</feature>